<sequence>MAVLLGWAVVTLWRWGLLSFHASGYYAPSVLSFGSVCHSGAITTDVLLISYFSSVPKVELKHLLDHKRSADFEAMAVMLCLGGLIFIACYNLLIILPGDLGLTPILSNMQNLPHS</sequence>
<keyword evidence="1" id="KW-0472">Membrane</keyword>
<keyword evidence="1" id="KW-1133">Transmembrane helix</keyword>
<protein>
    <submittedName>
        <fullName evidence="2">GGDEF domain protein</fullName>
    </submittedName>
</protein>
<gene>
    <name evidence="2" type="ORF">KT99_04429</name>
</gene>
<dbReference type="STRING" id="314608.KT99_04429"/>
<reference evidence="2 3" key="1">
    <citation type="submission" date="2007-10" db="EMBL/GenBank/DDBJ databases">
        <authorList>
            <person name="Yayanos A."/>
            <person name="Ferriera S."/>
            <person name="Johnson J."/>
            <person name="Kravitz S."/>
            <person name="Halpern A."/>
            <person name="Remington K."/>
            <person name="Beeson K."/>
            <person name="Tran B."/>
            <person name="Rogers Y.-H."/>
            <person name="Friedman R."/>
            <person name="Venter J.C."/>
        </authorList>
    </citation>
    <scope>NUCLEOTIDE SEQUENCE [LARGE SCALE GENOMIC DNA]</scope>
    <source>
        <strain evidence="2 3">KT99</strain>
    </source>
</reference>
<keyword evidence="3" id="KW-1185">Reference proteome</keyword>
<accession>A9D2J4</accession>
<evidence type="ECO:0000256" key="1">
    <source>
        <dbReference type="SAM" id="Phobius"/>
    </source>
</evidence>
<name>A9D2J4_9GAMM</name>
<dbReference type="EMBL" id="ABIC01000007">
    <property type="protein sequence ID" value="EDQ01819.1"/>
    <property type="molecule type" value="Genomic_DNA"/>
</dbReference>
<evidence type="ECO:0000313" key="2">
    <source>
        <dbReference type="EMBL" id="EDQ01819.1"/>
    </source>
</evidence>
<proteinExistence type="predicted"/>
<organism evidence="2 3">
    <name type="scientific">Shewanella benthica KT99</name>
    <dbReference type="NCBI Taxonomy" id="314608"/>
    <lineage>
        <taxon>Bacteria</taxon>
        <taxon>Pseudomonadati</taxon>
        <taxon>Pseudomonadota</taxon>
        <taxon>Gammaproteobacteria</taxon>
        <taxon>Alteromonadales</taxon>
        <taxon>Shewanellaceae</taxon>
        <taxon>Shewanella</taxon>
    </lineage>
</organism>
<dbReference type="AlphaFoldDB" id="A9D2J4"/>
<comment type="caution">
    <text evidence="2">The sequence shown here is derived from an EMBL/GenBank/DDBJ whole genome shotgun (WGS) entry which is preliminary data.</text>
</comment>
<dbReference type="Proteomes" id="UP000005839">
    <property type="component" value="Unassembled WGS sequence"/>
</dbReference>
<feature type="transmembrane region" description="Helical" evidence="1">
    <location>
        <begin position="74"/>
        <end position="96"/>
    </location>
</feature>
<keyword evidence="1" id="KW-0812">Transmembrane</keyword>
<evidence type="ECO:0000313" key="3">
    <source>
        <dbReference type="Proteomes" id="UP000005839"/>
    </source>
</evidence>
<feature type="transmembrane region" description="Helical" evidence="1">
    <location>
        <begin position="29"/>
        <end position="53"/>
    </location>
</feature>